<evidence type="ECO:0000313" key="3">
    <source>
        <dbReference type="Proteomes" id="UP001371305"/>
    </source>
</evidence>
<organism evidence="2 3">
    <name type="scientific">Luteolibacter soli</name>
    <dbReference type="NCBI Taxonomy" id="3135280"/>
    <lineage>
        <taxon>Bacteria</taxon>
        <taxon>Pseudomonadati</taxon>
        <taxon>Verrucomicrobiota</taxon>
        <taxon>Verrucomicrobiia</taxon>
        <taxon>Verrucomicrobiales</taxon>
        <taxon>Verrucomicrobiaceae</taxon>
        <taxon>Luteolibacter</taxon>
    </lineage>
</organism>
<keyword evidence="3" id="KW-1185">Reference proteome</keyword>
<dbReference type="RefSeq" id="WP_341405586.1">
    <property type="nucleotide sequence ID" value="NZ_JBBUKT010000005.1"/>
</dbReference>
<comment type="caution">
    <text evidence="2">The sequence shown here is derived from an EMBL/GenBank/DDBJ whole genome shotgun (WGS) entry which is preliminary data.</text>
</comment>
<sequence>MKLALHRSIIFWSGLLVMGFICWAWHDSYFLNRFFNHRGYGVSHMNGGIAMAKITTYLGTRHGSMNTSVFYRMETFPPPLFIRSEIPPGGTKPKEAAPNPPFTVKESWTATAKLEAGATRIFIPYWMILSFTALLWLALLLWRAKRRSVRIEV</sequence>
<evidence type="ECO:0000313" key="2">
    <source>
        <dbReference type="EMBL" id="MEK7951829.1"/>
    </source>
</evidence>
<proteinExistence type="predicted"/>
<accession>A0ABU9AXX9</accession>
<feature type="transmembrane region" description="Helical" evidence="1">
    <location>
        <begin position="9"/>
        <end position="26"/>
    </location>
</feature>
<evidence type="ECO:0008006" key="4">
    <source>
        <dbReference type="Google" id="ProtNLM"/>
    </source>
</evidence>
<evidence type="ECO:0000256" key="1">
    <source>
        <dbReference type="SAM" id="Phobius"/>
    </source>
</evidence>
<dbReference type="EMBL" id="JBBUKT010000005">
    <property type="protein sequence ID" value="MEK7951829.1"/>
    <property type="molecule type" value="Genomic_DNA"/>
</dbReference>
<name>A0ABU9AXX9_9BACT</name>
<dbReference type="Proteomes" id="UP001371305">
    <property type="component" value="Unassembled WGS sequence"/>
</dbReference>
<keyword evidence="1" id="KW-0812">Transmembrane</keyword>
<reference evidence="2 3" key="1">
    <citation type="submission" date="2024-04" db="EMBL/GenBank/DDBJ databases">
        <title>Luteolibacter sp. isolated from soil.</title>
        <authorList>
            <person name="An J."/>
        </authorList>
    </citation>
    <scope>NUCLEOTIDE SEQUENCE [LARGE SCALE GENOMIC DNA]</scope>
    <source>
        <strain evidence="2 3">Y139</strain>
    </source>
</reference>
<protein>
    <recommendedName>
        <fullName evidence="4">DUF3592 domain-containing protein</fullName>
    </recommendedName>
</protein>
<keyword evidence="1" id="KW-1133">Transmembrane helix</keyword>
<keyword evidence="1" id="KW-0472">Membrane</keyword>
<gene>
    <name evidence="2" type="ORF">WKV53_15040</name>
</gene>
<feature type="transmembrane region" description="Helical" evidence="1">
    <location>
        <begin position="123"/>
        <end position="142"/>
    </location>
</feature>